<sequence>MEIYHMGMEIFANLDKKLDLVRVKIKRSKELLAELNDRANAAIENMNSVSEKLLISGRHDVNKIQKTMDAVKNKINNSLREQVNKVSLSHNTLLEQESILTDLKENNVFYSQNEIDFYIKQAQQDLKNNEIWNQPKNNFEKIDFTNHDGLKGLIFTHIAHFNKKNNELAKVRYEIDVLVKKINEERLNIELDALKAMKDPVQLDVQPALLDMLSEQQSGFEPTNEGYFSAENPINSMPINSMKASIPFCDCGGVGRTAMCA</sequence>
<dbReference type="AlphaFoldDB" id="A0AAW9V6R4"/>
<protein>
    <submittedName>
        <fullName evidence="2">Uncharacterized protein</fullName>
    </submittedName>
</protein>
<evidence type="ECO:0000313" key="2">
    <source>
        <dbReference type="EMBL" id="MTC33490.1"/>
    </source>
</evidence>
<dbReference type="Proteomes" id="UP000449944">
    <property type="component" value="Unassembled WGS sequence"/>
</dbReference>
<evidence type="ECO:0000313" key="3">
    <source>
        <dbReference type="Proteomes" id="UP000449944"/>
    </source>
</evidence>
<dbReference type="EMBL" id="WLUB01000007">
    <property type="protein sequence ID" value="MTC33490.1"/>
    <property type="molecule type" value="Genomic_DNA"/>
</dbReference>
<name>A0AAW9V6R4_9GAMM</name>
<reference evidence="2 3" key="1">
    <citation type="submission" date="2019-10" db="EMBL/GenBank/DDBJ databases">
        <title>Comparative genomic analysis of Providencia.</title>
        <authorList>
            <person name="Yuan C."/>
            <person name="Wei Y."/>
            <person name="Yin Z."/>
        </authorList>
    </citation>
    <scope>NUCLEOTIDE SEQUENCE [LARGE SCALE GENOMIC DNA]</scope>
    <source>
        <strain evidence="3">wls1934</strain>
    </source>
</reference>
<evidence type="ECO:0000256" key="1">
    <source>
        <dbReference type="SAM" id="Coils"/>
    </source>
</evidence>
<keyword evidence="1" id="KW-0175">Coiled coil</keyword>
<comment type="caution">
    <text evidence="2">The sequence shown here is derived from an EMBL/GenBank/DDBJ whole genome shotgun (WGS) entry which is preliminary data.</text>
</comment>
<gene>
    <name evidence="2" type="ORF">GKR67_02495</name>
</gene>
<organism evidence="2 3">
    <name type="scientific">Providencia alcalifaciens</name>
    <dbReference type="NCBI Taxonomy" id="126385"/>
    <lineage>
        <taxon>Bacteria</taxon>
        <taxon>Pseudomonadati</taxon>
        <taxon>Pseudomonadota</taxon>
        <taxon>Gammaproteobacteria</taxon>
        <taxon>Enterobacterales</taxon>
        <taxon>Morganellaceae</taxon>
        <taxon>Providencia</taxon>
    </lineage>
</organism>
<feature type="coiled-coil region" evidence="1">
    <location>
        <begin position="18"/>
        <end position="81"/>
    </location>
</feature>
<accession>A0AAW9V6R4</accession>
<proteinExistence type="predicted"/>